<reference evidence="2 3" key="1">
    <citation type="submission" date="2014-06" db="EMBL/GenBank/DDBJ databases">
        <title>Evolutionary Origins and Diversification of the Mycorrhizal Mutualists.</title>
        <authorList>
            <consortium name="DOE Joint Genome Institute"/>
            <consortium name="Mycorrhizal Genomics Consortium"/>
            <person name="Kohler A."/>
            <person name="Kuo A."/>
            <person name="Nagy L.G."/>
            <person name="Floudas D."/>
            <person name="Copeland A."/>
            <person name="Barry K.W."/>
            <person name="Cichocki N."/>
            <person name="Veneault-Fourrey C."/>
            <person name="LaButti K."/>
            <person name="Lindquist E.A."/>
            <person name="Lipzen A."/>
            <person name="Lundell T."/>
            <person name="Morin E."/>
            <person name="Murat C."/>
            <person name="Riley R."/>
            <person name="Ohm R."/>
            <person name="Sun H."/>
            <person name="Tunlid A."/>
            <person name="Henrissat B."/>
            <person name="Grigoriev I.V."/>
            <person name="Hibbett D.S."/>
            <person name="Martin F."/>
        </authorList>
    </citation>
    <scope>NUCLEOTIDE SEQUENCE [LARGE SCALE GENOMIC DNA]</scope>
    <source>
        <strain evidence="2 3">SS14</strain>
    </source>
</reference>
<name>A0A0C9URE2_SPHS4</name>
<protein>
    <recommendedName>
        <fullName evidence="1">Importin-7/11-like TPR repeats domain-containing protein</fullName>
    </recommendedName>
</protein>
<organism evidence="2 3">
    <name type="scientific">Sphaerobolus stellatus (strain SS14)</name>
    <dbReference type="NCBI Taxonomy" id="990650"/>
    <lineage>
        <taxon>Eukaryota</taxon>
        <taxon>Fungi</taxon>
        <taxon>Dikarya</taxon>
        <taxon>Basidiomycota</taxon>
        <taxon>Agaricomycotina</taxon>
        <taxon>Agaricomycetes</taxon>
        <taxon>Phallomycetidae</taxon>
        <taxon>Geastrales</taxon>
        <taxon>Sphaerobolaceae</taxon>
        <taxon>Sphaerobolus</taxon>
    </lineage>
</organism>
<keyword evidence="3" id="KW-1185">Reference proteome</keyword>
<dbReference type="InterPro" id="IPR016024">
    <property type="entry name" value="ARM-type_fold"/>
</dbReference>
<dbReference type="Gene3D" id="1.25.10.10">
    <property type="entry name" value="Leucine-rich Repeat Variant"/>
    <property type="match status" value="1"/>
</dbReference>
<dbReference type="EMBL" id="KN837169">
    <property type="protein sequence ID" value="KIJ37354.1"/>
    <property type="molecule type" value="Genomic_DNA"/>
</dbReference>
<dbReference type="AlphaFoldDB" id="A0A0C9URE2"/>
<dbReference type="SUPFAM" id="SSF48371">
    <property type="entry name" value="ARM repeat"/>
    <property type="match status" value="1"/>
</dbReference>
<evidence type="ECO:0000313" key="3">
    <source>
        <dbReference type="Proteomes" id="UP000054279"/>
    </source>
</evidence>
<dbReference type="Proteomes" id="UP000054279">
    <property type="component" value="Unassembled WGS sequence"/>
</dbReference>
<dbReference type="HOGENOM" id="CLU_921882_0_0_1"/>
<feature type="domain" description="Importin-7/11-like TPR repeats" evidence="1">
    <location>
        <begin position="1"/>
        <end position="297"/>
    </location>
</feature>
<accession>A0A0C9URE2</accession>
<sequence>MFPLAAFLLSDNLDLLGTIITVIKSYLLLDANTVMSMYGHQLFNAIVSALDKVMKPNVKDIIALITHIIRLTPAPLWGEPMHSSRLFAKLANNVIEDKENALILIEHFFIFSRMTLADANVFNQLVASSVPGPVLPTLSETQVFEGLLDQWWAKFDNMAYPQHRKLVAMGIAAWVATGRPEVLGRLNTEIFNLWLDVFGELKEAFSEENTDDRSPLTMFWKNSQEIPDDLIEDDVERTVEADRLRAVHQADPINNTKLTVFVQEKLQQAEMICGTDYFRTNYLDRADPAVLQQLTNELMTGR</sequence>
<dbReference type="OrthoDB" id="361693at2759"/>
<proteinExistence type="predicted"/>
<dbReference type="Pfam" id="PF25758">
    <property type="entry name" value="TPR_IPO11"/>
    <property type="match status" value="1"/>
</dbReference>
<gene>
    <name evidence="2" type="ORF">M422DRAFT_50427</name>
</gene>
<evidence type="ECO:0000313" key="2">
    <source>
        <dbReference type="EMBL" id="KIJ37354.1"/>
    </source>
</evidence>
<dbReference type="InterPro" id="IPR058669">
    <property type="entry name" value="TPR_IPO7/11-like"/>
</dbReference>
<dbReference type="InterPro" id="IPR011989">
    <property type="entry name" value="ARM-like"/>
</dbReference>
<evidence type="ECO:0000259" key="1">
    <source>
        <dbReference type="Pfam" id="PF25758"/>
    </source>
</evidence>